<reference evidence="5" key="1">
    <citation type="journal article" date="2014" name="BMC Genomics">
        <title>Six newly sequenced chloroplast genomes from prasinophyte green algae provide insights into the relationships among prasinophyte lineages and the diversity of streamlined genome architecture in picoplanktonic species.</title>
        <authorList>
            <person name="Lemieux C."/>
            <person name="Otis C."/>
            <person name="Turmel M."/>
        </authorList>
    </citation>
    <scope>NUCLEOTIDE SEQUENCE</scope>
</reference>
<dbReference type="AlphaFoldDB" id="A0A088CJQ8"/>
<evidence type="ECO:0000256" key="1">
    <source>
        <dbReference type="ARBA" id="ARBA00022478"/>
    </source>
</evidence>
<name>A0A088CJQ8_9CHLO</name>
<dbReference type="SUPFAM" id="SSF55257">
    <property type="entry name" value="RBP11-like subunits of RNA polymerase"/>
    <property type="match status" value="1"/>
</dbReference>
<evidence type="ECO:0000256" key="3">
    <source>
        <dbReference type="ARBA" id="ARBA00031776"/>
    </source>
</evidence>
<dbReference type="GO" id="GO:0006351">
    <property type="term" value="P:DNA-templated transcription"/>
    <property type="evidence" value="ECO:0007669"/>
    <property type="project" value="InterPro"/>
</dbReference>
<dbReference type="InterPro" id="IPR011262">
    <property type="entry name" value="DNA-dir_RNA_pol_insert"/>
</dbReference>
<organism evidence="5">
    <name type="scientific">prasinophyte sp. MBIC10622</name>
    <dbReference type="NCBI Taxonomy" id="156113"/>
    <lineage>
        <taxon>Eukaryota</taxon>
        <taxon>Viridiplantae</taxon>
        <taxon>Chlorophyta</taxon>
    </lineage>
</organism>
<keyword evidence="2" id="KW-0804">Transcription</keyword>
<dbReference type="Pfam" id="PF01193">
    <property type="entry name" value="RNA_pol_L"/>
    <property type="match status" value="1"/>
</dbReference>
<dbReference type="InterPro" id="IPR011263">
    <property type="entry name" value="DNA-dir_RNA_pol_RpoA/D/Rpb3"/>
</dbReference>
<evidence type="ECO:0000313" key="5">
    <source>
        <dbReference type="EMBL" id="AID67871.1"/>
    </source>
</evidence>
<dbReference type="SMART" id="SM00662">
    <property type="entry name" value="RPOLD"/>
    <property type="match status" value="1"/>
</dbReference>
<dbReference type="EMBL" id="KJ746602">
    <property type="protein sequence ID" value="AID67871.1"/>
    <property type="molecule type" value="Genomic_DNA"/>
</dbReference>
<dbReference type="InterPro" id="IPR036603">
    <property type="entry name" value="RBP11-like"/>
</dbReference>
<dbReference type="GO" id="GO:0003899">
    <property type="term" value="F:DNA-directed RNA polymerase activity"/>
    <property type="evidence" value="ECO:0007669"/>
    <property type="project" value="InterPro"/>
</dbReference>
<dbReference type="GO" id="GO:0046983">
    <property type="term" value="F:protein dimerization activity"/>
    <property type="evidence" value="ECO:0007669"/>
    <property type="project" value="InterPro"/>
</dbReference>
<dbReference type="Gene3D" id="3.30.1360.10">
    <property type="entry name" value="RNA polymerase, RBP11-like subunit"/>
    <property type="match status" value="1"/>
</dbReference>
<dbReference type="Pfam" id="PF01000">
    <property type="entry name" value="RNA_pol_A_bac"/>
    <property type="match status" value="1"/>
</dbReference>
<protein>
    <recommendedName>
        <fullName evidence="3">Plastid-encoded RNA polymerase subunit alpha</fullName>
    </recommendedName>
</protein>
<keyword evidence="5" id="KW-0150">Chloroplast</keyword>
<evidence type="ECO:0000256" key="2">
    <source>
        <dbReference type="ARBA" id="ARBA00023163"/>
    </source>
</evidence>
<dbReference type="GO" id="GO:0000428">
    <property type="term" value="C:DNA-directed RNA polymerase complex"/>
    <property type="evidence" value="ECO:0007669"/>
    <property type="project" value="UniProtKB-KW"/>
</dbReference>
<sequence>MQLLKHYTGSSKHFKSNSLYGCLRFGPFREGCAVTVATAIRRALFQDVPSTAIVQVIFQHPTDEFSALDGIQESTLDFLLNIKSLAIRGYCDGYVKGGISKKGPATITARDIFLPYPLSVVDPNHYIGKINAGVSFHCDFILTTGKGIYFPVAKKSWLQTSSLFLNADFSPTQQANFRICEDKRQEWIEFEIYTNGGITPINAFRLALLALLYEFEEIYTKVPNLLANVTNAITPSVNNVEHLYLRLANYRMMKYANVQTKDDFFAYSPDALQQLANQYKLSFKPI</sequence>
<evidence type="ECO:0000259" key="4">
    <source>
        <dbReference type="SMART" id="SM00662"/>
    </source>
</evidence>
<keyword evidence="1" id="KW-0240">DNA-directed RNA polymerase</keyword>
<feature type="domain" description="DNA-directed RNA polymerase RpoA/D/Rpb3-type" evidence="4">
    <location>
        <begin position="20"/>
        <end position="221"/>
    </location>
</feature>
<accession>A0A088CJQ8</accession>
<dbReference type="InterPro" id="IPR036643">
    <property type="entry name" value="RNApol_insert_sf"/>
</dbReference>
<proteinExistence type="predicted"/>
<geneLocation type="chloroplast" evidence="5"/>
<dbReference type="SUPFAM" id="SSF56553">
    <property type="entry name" value="Insert subdomain of RNA polymerase alpha subunit"/>
    <property type="match status" value="1"/>
</dbReference>
<dbReference type="Gene3D" id="2.170.120.12">
    <property type="entry name" value="DNA-directed RNA polymerase, insert domain"/>
    <property type="match status" value="1"/>
</dbReference>
<gene>
    <name evidence="5" type="primary">rpoA</name>
</gene>
<keyword evidence="5" id="KW-0934">Plastid</keyword>